<dbReference type="InterPro" id="IPR015421">
    <property type="entry name" value="PyrdxlP-dep_Trfase_major"/>
</dbReference>
<keyword evidence="3 7" id="KW-0808">Transferase</keyword>
<evidence type="ECO:0000313" key="9">
    <source>
        <dbReference type="Proteomes" id="UP000095765"/>
    </source>
</evidence>
<dbReference type="CDD" id="cd00609">
    <property type="entry name" value="AAT_like"/>
    <property type="match status" value="1"/>
</dbReference>
<dbReference type="AlphaFoldDB" id="A0A174PSG7"/>
<reference evidence="7 9" key="1">
    <citation type="submission" date="2015-09" db="EMBL/GenBank/DDBJ databases">
        <authorList>
            <consortium name="Pathogen Informatics"/>
        </authorList>
    </citation>
    <scope>NUCLEOTIDE SEQUENCE [LARGE SCALE GENOMIC DNA]</scope>
    <source>
        <strain evidence="7 9">2789STDY5834939</strain>
    </source>
</reference>
<evidence type="ECO:0000313" key="8">
    <source>
        <dbReference type="EMBL" id="RGE69765.1"/>
    </source>
</evidence>
<reference evidence="8 10" key="2">
    <citation type="submission" date="2018-08" db="EMBL/GenBank/DDBJ databases">
        <title>A genome reference for cultivated species of the human gut microbiota.</title>
        <authorList>
            <person name="Zou Y."/>
            <person name="Xue W."/>
            <person name="Luo G."/>
        </authorList>
    </citation>
    <scope>NUCLEOTIDE SEQUENCE [LARGE SCALE GENOMIC DNA]</scope>
    <source>
        <strain evidence="8 10">TF05-12AC</strain>
    </source>
</reference>
<evidence type="ECO:0000256" key="4">
    <source>
        <dbReference type="ARBA" id="ARBA00022898"/>
    </source>
</evidence>
<accession>A0A174PSG7</accession>
<dbReference type="OrthoDB" id="9813612at2"/>
<dbReference type="RefSeq" id="WP_006875260.1">
    <property type="nucleotide sequence ID" value="NZ_CABIWA010000011.1"/>
</dbReference>
<comment type="cofactor">
    <cofactor evidence="1 5">
        <name>pyridoxal 5'-phosphate</name>
        <dbReference type="ChEBI" id="CHEBI:597326"/>
    </cofactor>
</comment>
<dbReference type="Proteomes" id="UP000095765">
    <property type="component" value="Unassembled WGS sequence"/>
</dbReference>
<dbReference type="SUPFAM" id="SSF53383">
    <property type="entry name" value="PLP-dependent transferases"/>
    <property type="match status" value="1"/>
</dbReference>
<evidence type="ECO:0000256" key="1">
    <source>
        <dbReference type="ARBA" id="ARBA00001933"/>
    </source>
</evidence>
<dbReference type="Gene3D" id="3.40.640.10">
    <property type="entry name" value="Type I PLP-dependent aspartate aminotransferase-like (Major domain)"/>
    <property type="match status" value="1"/>
</dbReference>
<dbReference type="GeneID" id="72465481"/>
<evidence type="ECO:0000256" key="2">
    <source>
        <dbReference type="ARBA" id="ARBA00022576"/>
    </source>
</evidence>
<evidence type="ECO:0000256" key="3">
    <source>
        <dbReference type="ARBA" id="ARBA00022679"/>
    </source>
</evidence>
<dbReference type="Proteomes" id="UP000260828">
    <property type="component" value="Unassembled WGS sequence"/>
</dbReference>
<keyword evidence="4 5" id="KW-0663">Pyridoxal phosphate</keyword>
<dbReference type="InterPro" id="IPR015422">
    <property type="entry name" value="PyrdxlP-dep_Trfase_small"/>
</dbReference>
<gene>
    <name evidence="7" type="primary">hisC2</name>
    <name evidence="8" type="ORF">DXC40_01475</name>
    <name evidence="7" type="ORF">ERS852551_01455</name>
</gene>
<sequence>MSDQTAYELPEKLKNLAPYAPLEGLFNIRLDANESFLSPPPELLSEFAKAICSIDFNRYPDPYCTELCEAFAGFFSVAPSHVVAGNGSDELIGLIVNWFTNPGDVMITVSPDFSMYAFYAQPCGVRHIALDKDAFSLELDADRLIQTARENNARLVMFSNPCNPTSLCASQDAVRRVVEALPGCLVVVDEAYMDFAEGSLLSKTGTYRNMIVLKTFSKAFGMAAIRLGFAVAHPTLAIALKAAKSPYNVNTMTQAVGCVLLSHPDYIKSCIEDIKRSRDDLHSRLCTLAAAKDDILGVWNTQANFVLLRLSDARETAGRMAARGVAVRNLGDYLRVSAGGPPENRAVIRLLDEILH</sequence>
<feature type="domain" description="Aminotransferase class I/classII large" evidence="6">
    <location>
        <begin position="28"/>
        <end position="344"/>
    </location>
</feature>
<organism evidence="7 9">
    <name type="scientific">Anaerotruncus colihominis</name>
    <dbReference type="NCBI Taxonomy" id="169435"/>
    <lineage>
        <taxon>Bacteria</taxon>
        <taxon>Bacillati</taxon>
        <taxon>Bacillota</taxon>
        <taxon>Clostridia</taxon>
        <taxon>Eubacteriales</taxon>
        <taxon>Oscillospiraceae</taxon>
        <taxon>Anaerotruncus</taxon>
    </lineage>
</organism>
<dbReference type="InterPro" id="IPR004839">
    <property type="entry name" value="Aminotransferase_I/II_large"/>
</dbReference>
<evidence type="ECO:0000313" key="10">
    <source>
        <dbReference type="Proteomes" id="UP000260828"/>
    </source>
</evidence>
<dbReference type="PANTHER" id="PTHR42885">
    <property type="entry name" value="HISTIDINOL-PHOSPHATE AMINOTRANSFERASE-RELATED"/>
    <property type="match status" value="1"/>
</dbReference>
<comment type="similarity">
    <text evidence="5">Belongs to the class-II pyridoxal-phosphate-dependent aminotransferase family.</text>
</comment>
<dbReference type="PANTHER" id="PTHR42885:SF2">
    <property type="entry name" value="HISTIDINOL-PHOSPHATE AMINOTRANSFERASE"/>
    <property type="match status" value="1"/>
</dbReference>
<proteinExistence type="inferred from homology"/>
<protein>
    <submittedName>
        <fullName evidence="7">Histidinol-phosphate aminotransferase 2</fullName>
        <ecNumber evidence="7">2.6.1.9</ecNumber>
    </submittedName>
    <submittedName>
        <fullName evidence="8">Histidinol-phosphate aminotransferase family protein</fullName>
    </submittedName>
</protein>
<evidence type="ECO:0000259" key="6">
    <source>
        <dbReference type="Pfam" id="PF00155"/>
    </source>
</evidence>
<dbReference type="GO" id="GO:0004400">
    <property type="term" value="F:histidinol-phosphate transaminase activity"/>
    <property type="evidence" value="ECO:0007669"/>
    <property type="project" value="UniProtKB-EC"/>
</dbReference>
<dbReference type="EC" id="2.6.1.9" evidence="7"/>
<dbReference type="PROSITE" id="PS00599">
    <property type="entry name" value="AA_TRANSFER_CLASS_2"/>
    <property type="match status" value="1"/>
</dbReference>
<dbReference type="GO" id="GO:0030170">
    <property type="term" value="F:pyridoxal phosphate binding"/>
    <property type="evidence" value="ECO:0007669"/>
    <property type="project" value="InterPro"/>
</dbReference>
<dbReference type="InterPro" id="IPR015424">
    <property type="entry name" value="PyrdxlP-dep_Trfase"/>
</dbReference>
<evidence type="ECO:0000256" key="5">
    <source>
        <dbReference type="RuleBase" id="RU003693"/>
    </source>
</evidence>
<dbReference type="Gene3D" id="3.90.1150.10">
    <property type="entry name" value="Aspartate Aminotransferase, domain 1"/>
    <property type="match status" value="1"/>
</dbReference>
<dbReference type="Pfam" id="PF00155">
    <property type="entry name" value="Aminotran_1_2"/>
    <property type="match status" value="1"/>
</dbReference>
<dbReference type="InterPro" id="IPR001917">
    <property type="entry name" value="Aminotrans_II_pyridoxalP_BS"/>
</dbReference>
<dbReference type="EMBL" id="QVME01000001">
    <property type="protein sequence ID" value="RGE69765.1"/>
    <property type="molecule type" value="Genomic_DNA"/>
</dbReference>
<evidence type="ECO:0000313" key="7">
    <source>
        <dbReference type="EMBL" id="CUP64284.1"/>
    </source>
</evidence>
<keyword evidence="2 7" id="KW-0032">Aminotransferase</keyword>
<name>A0A174PSG7_9FIRM</name>
<dbReference type="EMBL" id="CZBE01000008">
    <property type="protein sequence ID" value="CUP64284.1"/>
    <property type="molecule type" value="Genomic_DNA"/>
</dbReference>